<dbReference type="EMBL" id="BMJM01000006">
    <property type="protein sequence ID" value="GGE13360.1"/>
    <property type="molecule type" value="Genomic_DNA"/>
</dbReference>
<dbReference type="Proteomes" id="UP000635071">
    <property type="component" value="Unassembled WGS sequence"/>
</dbReference>
<dbReference type="Gene3D" id="2.160.20.10">
    <property type="entry name" value="Single-stranded right-handed beta-helix, Pectin lyase-like"/>
    <property type="match status" value="1"/>
</dbReference>
<proteinExistence type="predicted"/>
<reference evidence="1" key="1">
    <citation type="journal article" date="2014" name="Int. J. Syst. Evol. Microbiol.">
        <title>Complete genome sequence of Corynebacterium casei LMG S-19264T (=DSM 44701T), isolated from a smear-ripened cheese.</title>
        <authorList>
            <consortium name="US DOE Joint Genome Institute (JGI-PGF)"/>
            <person name="Walter F."/>
            <person name="Albersmeier A."/>
            <person name="Kalinowski J."/>
            <person name="Ruckert C."/>
        </authorList>
    </citation>
    <scope>NUCLEOTIDE SEQUENCE</scope>
    <source>
        <strain evidence="1">CGMCC 1.15519</strain>
    </source>
</reference>
<keyword evidence="2" id="KW-1185">Reference proteome</keyword>
<evidence type="ECO:0000313" key="1">
    <source>
        <dbReference type="EMBL" id="GGE13360.1"/>
    </source>
</evidence>
<accession>A0A917E8D3</accession>
<evidence type="ECO:0008006" key="3">
    <source>
        <dbReference type="Google" id="ProtNLM"/>
    </source>
</evidence>
<dbReference type="SUPFAM" id="SSF51126">
    <property type="entry name" value="Pectin lyase-like"/>
    <property type="match status" value="1"/>
</dbReference>
<name>A0A917E8D3_9SPHN</name>
<dbReference type="NCBIfam" id="NF035944">
    <property type="entry name" value="PEPxxWA-CTERM"/>
    <property type="match status" value="1"/>
</dbReference>
<dbReference type="InterPro" id="IPR011050">
    <property type="entry name" value="Pectin_lyase_fold/virulence"/>
</dbReference>
<reference evidence="1" key="2">
    <citation type="submission" date="2020-09" db="EMBL/GenBank/DDBJ databases">
        <authorList>
            <person name="Sun Q."/>
            <person name="Zhou Y."/>
        </authorList>
    </citation>
    <scope>NUCLEOTIDE SEQUENCE</scope>
    <source>
        <strain evidence="1">CGMCC 1.15519</strain>
    </source>
</reference>
<dbReference type="AlphaFoldDB" id="A0A917E8D3"/>
<sequence length="392" mass="41086">MKSVFAKVRSGDTIVLRGQFSAQQLRNRSFTSAVTINASAATFNGKLTISDVDNLRVVGGTFGSATATWQVGGSASVLGGSNVSFINPTVIGNGAGRARGLGFRGVNGASVENGSFSGLRMGVGMNTVTNGRLYNNSVTGSTSDGFNIAGSHGVTASQNVCRATNMSAGSHPDCIQLWSLAGNPLQSDISLVDNQAYGHTQGFTSFDPLNRGGGIRIEMSRNRVETTMPQGVACYRCVDSIFTDNLMITAPGANHMTRMNIIGGSNNIIRGNTQGARPNSTPDDLLAMTSMSTFDSAVSLVAAASFDTMSAFELAEYEDFLAFEDGWDFTGDFADKSYETADYVGLEQAKLGLGLALAAVPEPGVWAQLIAGFGLVGAATRRRRRLQTMAAA</sequence>
<evidence type="ECO:0000313" key="2">
    <source>
        <dbReference type="Proteomes" id="UP000635071"/>
    </source>
</evidence>
<gene>
    <name evidence="1" type="ORF">GCM10011529_19650</name>
</gene>
<protein>
    <recommendedName>
        <fullName evidence="3">PEP-CTERM sorting domain-containing protein</fullName>
    </recommendedName>
</protein>
<comment type="caution">
    <text evidence="1">The sequence shown here is derived from an EMBL/GenBank/DDBJ whole genome shotgun (WGS) entry which is preliminary data.</text>
</comment>
<organism evidence="1 2">
    <name type="scientific">Sandarakinorhabdus glacialis</name>
    <dbReference type="NCBI Taxonomy" id="1614636"/>
    <lineage>
        <taxon>Bacteria</taxon>
        <taxon>Pseudomonadati</taxon>
        <taxon>Pseudomonadota</taxon>
        <taxon>Alphaproteobacteria</taxon>
        <taxon>Sphingomonadales</taxon>
        <taxon>Sphingosinicellaceae</taxon>
        <taxon>Sandarakinorhabdus</taxon>
    </lineage>
</organism>
<dbReference type="InterPro" id="IPR012334">
    <property type="entry name" value="Pectin_lyas_fold"/>
</dbReference>